<reference evidence="3" key="1">
    <citation type="submission" date="2021-01" db="EMBL/GenBank/DDBJ databases">
        <authorList>
            <person name="Li R."/>
            <person name="Bekaert M."/>
        </authorList>
    </citation>
    <scope>NUCLEOTIDE SEQUENCE</scope>
    <source>
        <strain evidence="3">Farmed</strain>
    </source>
</reference>
<evidence type="ECO:0000256" key="2">
    <source>
        <dbReference type="SAM" id="MobiDB-lite"/>
    </source>
</evidence>
<gene>
    <name evidence="3" type="ORF">SPHA_34809</name>
</gene>
<evidence type="ECO:0000256" key="1">
    <source>
        <dbReference type="ARBA" id="ARBA00006995"/>
    </source>
</evidence>
<evidence type="ECO:0000313" key="4">
    <source>
        <dbReference type="Proteomes" id="UP000597762"/>
    </source>
</evidence>
<name>A0A812CJE1_ACAPH</name>
<keyword evidence="4" id="KW-1185">Reference proteome</keyword>
<comment type="similarity">
    <text evidence="1">Belongs to the TTC36 family.</text>
</comment>
<dbReference type="InterPro" id="IPR011990">
    <property type="entry name" value="TPR-like_helical_dom_sf"/>
</dbReference>
<dbReference type="OrthoDB" id="539634at2759"/>
<dbReference type="SMART" id="SM00028">
    <property type="entry name" value="TPR"/>
    <property type="match status" value="2"/>
</dbReference>
<dbReference type="InterPro" id="IPR038906">
    <property type="entry name" value="TTC36"/>
</dbReference>
<protein>
    <submittedName>
        <fullName evidence="3">Tetratricopeptide repeat protein 36,Tetratricopeptide repeat protein 36 homolog</fullName>
    </submittedName>
</protein>
<feature type="region of interest" description="Disordered" evidence="2">
    <location>
        <begin position="21"/>
        <end position="41"/>
    </location>
</feature>
<dbReference type="GO" id="GO:0006570">
    <property type="term" value="P:tyrosine metabolic process"/>
    <property type="evidence" value="ECO:0007669"/>
    <property type="project" value="TreeGrafter"/>
</dbReference>
<accession>A0A812CJE1</accession>
<dbReference type="Gene3D" id="1.25.40.10">
    <property type="entry name" value="Tetratricopeptide repeat domain"/>
    <property type="match status" value="1"/>
</dbReference>
<dbReference type="Proteomes" id="UP000597762">
    <property type="component" value="Unassembled WGS sequence"/>
</dbReference>
<organism evidence="3 4">
    <name type="scientific">Acanthosepion pharaonis</name>
    <name type="common">Pharaoh cuttlefish</name>
    <name type="synonym">Sepia pharaonis</name>
    <dbReference type="NCBI Taxonomy" id="158019"/>
    <lineage>
        <taxon>Eukaryota</taxon>
        <taxon>Metazoa</taxon>
        <taxon>Spiralia</taxon>
        <taxon>Lophotrochozoa</taxon>
        <taxon>Mollusca</taxon>
        <taxon>Cephalopoda</taxon>
        <taxon>Coleoidea</taxon>
        <taxon>Decapodiformes</taxon>
        <taxon>Sepiida</taxon>
        <taxon>Sepiina</taxon>
        <taxon>Sepiidae</taxon>
        <taxon>Acanthosepion</taxon>
    </lineage>
</organism>
<evidence type="ECO:0000313" key="3">
    <source>
        <dbReference type="EMBL" id="CAE1265664.1"/>
    </source>
</evidence>
<dbReference type="AlphaFoldDB" id="A0A812CJE1"/>
<comment type="caution">
    <text evidence="3">The sequence shown here is derived from an EMBL/GenBank/DDBJ whole genome shotgun (WGS) entry which is preliminary data.</text>
</comment>
<dbReference type="PANTHER" id="PTHR21405">
    <property type="entry name" value="CDNA SEQUENCE BC021608"/>
    <property type="match status" value="1"/>
</dbReference>
<dbReference type="SUPFAM" id="SSF48452">
    <property type="entry name" value="TPR-like"/>
    <property type="match status" value="1"/>
</dbReference>
<dbReference type="InterPro" id="IPR019734">
    <property type="entry name" value="TPR_rpt"/>
</dbReference>
<dbReference type="EMBL" id="CAHIKZ030001486">
    <property type="protein sequence ID" value="CAE1265664.1"/>
    <property type="molecule type" value="Genomic_DNA"/>
</dbReference>
<sequence length="194" mass="21052">MSDETQRSTISEHDKAVLARIFNPEAPYPQDDDEIENDSTTSAVSQLIENVNVHEEEAIALEIGAVKEAENGNLSVAIEMLGRAIDLAPSRASGYNNRAQALRLKGDTKGAMEDLNMAIDFCSGGETGVCQAHVQRGMLRRLAGDDKGALDDFQKAANLGNDFARQMTVMLNPYAAMCNQMLYEVIGKLISGDE</sequence>
<proteinExistence type="inferred from homology"/>
<dbReference type="PANTHER" id="PTHR21405:SF0">
    <property type="entry name" value="TETRATRICOPEPTIDE REPEAT PROTEIN 36"/>
    <property type="match status" value="1"/>
</dbReference>